<dbReference type="GO" id="GO:0006302">
    <property type="term" value="P:double-strand break repair"/>
    <property type="evidence" value="ECO:0007669"/>
    <property type="project" value="TreeGrafter"/>
</dbReference>
<keyword evidence="5" id="KW-0498">Mitosis</keyword>
<comment type="subcellular location">
    <subcellularLocation>
        <location evidence="2">Chromosome</location>
    </subcellularLocation>
    <subcellularLocation>
        <location evidence="1">Nucleus</location>
    </subcellularLocation>
</comment>
<feature type="compositionally biased region" description="Polar residues" evidence="9">
    <location>
        <begin position="358"/>
        <end position="370"/>
    </location>
</feature>
<dbReference type="Proteomes" id="UP000007648">
    <property type="component" value="Unassembled WGS sequence"/>
</dbReference>
<dbReference type="PANTHER" id="PTHR31092:SF2">
    <property type="entry name" value="SORORIN"/>
    <property type="match status" value="1"/>
</dbReference>
<dbReference type="GO" id="GO:0031536">
    <property type="term" value="P:positive regulation of exit from mitosis"/>
    <property type="evidence" value="ECO:0007669"/>
    <property type="project" value="TreeGrafter"/>
</dbReference>
<feature type="compositionally biased region" description="Polar residues" evidence="9">
    <location>
        <begin position="383"/>
        <end position="392"/>
    </location>
</feature>
<dbReference type="InParanoid" id="A0A7N4PVH9"/>
<dbReference type="PANTHER" id="PTHR31092">
    <property type="entry name" value="SORORIN"/>
    <property type="match status" value="1"/>
</dbReference>
<evidence type="ECO:0000256" key="8">
    <source>
        <dbReference type="ARBA" id="ARBA00093465"/>
    </source>
</evidence>
<evidence type="ECO:0000256" key="6">
    <source>
        <dbReference type="ARBA" id="ARBA00023242"/>
    </source>
</evidence>
<dbReference type="InterPro" id="IPR057261">
    <property type="entry name" value="Sororin-like_M"/>
</dbReference>
<dbReference type="GO" id="GO:0005634">
    <property type="term" value="C:nucleus"/>
    <property type="evidence" value="ECO:0007669"/>
    <property type="project" value="UniProtKB-SubCell"/>
</dbReference>
<feature type="region of interest" description="Disordered" evidence="9">
    <location>
        <begin position="53"/>
        <end position="528"/>
    </location>
</feature>
<reference evidence="12 13" key="1">
    <citation type="journal article" date="2011" name="Proc. Natl. Acad. Sci. U.S.A.">
        <title>Genetic diversity and population structure of the endangered marsupial Sarcophilus harrisii (Tasmanian devil).</title>
        <authorList>
            <person name="Miller W."/>
            <person name="Hayes V.M."/>
            <person name="Ratan A."/>
            <person name="Petersen D.C."/>
            <person name="Wittekindt N.E."/>
            <person name="Miller J."/>
            <person name="Walenz B."/>
            <person name="Knight J."/>
            <person name="Qi J."/>
            <person name="Zhao F."/>
            <person name="Wang Q."/>
            <person name="Bedoya-Reina O.C."/>
            <person name="Katiyar N."/>
            <person name="Tomsho L.P."/>
            <person name="Kasson L.M."/>
            <person name="Hardie R.A."/>
            <person name="Woodbridge P."/>
            <person name="Tindall E.A."/>
            <person name="Bertelsen M.F."/>
            <person name="Dixon D."/>
            <person name="Pyecroft S."/>
            <person name="Helgen K.M."/>
            <person name="Lesk A.M."/>
            <person name="Pringle T.H."/>
            <person name="Patterson N."/>
            <person name="Zhang Y."/>
            <person name="Kreiss A."/>
            <person name="Woods G.M."/>
            <person name="Jones M.E."/>
            <person name="Schuster S.C."/>
        </authorList>
    </citation>
    <scope>NUCLEOTIDE SEQUENCE [LARGE SCALE GENOMIC DNA]</scope>
</reference>
<feature type="domain" description="Sororin C-terminal region" evidence="11">
    <location>
        <begin position="619"/>
        <end position="642"/>
    </location>
</feature>
<evidence type="ECO:0000259" key="10">
    <source>
        <dbReference type="Pfam" id="PF09666"/>
    </source>
</evidence>
<reference evidence="12" key="3">
    <citation type="submission" date="2025-09" db="UniProtKB">
        <authorList>
            <consortium name="Ensembl"/>
        </authorList>
    </citation>
    <scope>IDENTIFICATION</scope>
</reference>
<evidence type="ECO:0000313" key="13">
    <source>
        <dbReference type="Proteomes" id="UP000007648"/>
    </source>
</evidence>
<evidence type="ECO:0000256" key="5">
    <source>
        <dbReference type="ARBA" id="ARBA00022776"/>
    </source>
</evidence>
<organism evidence="12 13">
    <name type="scientific">Sarcophilus harrisii</name>
    <name type="common">Tasmanian devil</name>
    <name type="synonym">Sarcophilus laniarius</name>
    <dbReference type="NCBI Taxonomy" id="9305"/>
    <lineage>
        <taxon>Eukaryota</taxon>
        <taxon>Metazoa</taxon>
        <taxon>Chordata</taxon>
        <taxon>Craniata</taxon>
        <taxon>Vertebrata</taxon>
        <taxon>Euteleostomi</taxon>
        <taxon>Mammalia</taxon>
        <taxon>Metatheria</taxon>
        <taxon>Dasyuromorphia</taxon>
        <taxon>Dasyuridae</taxon>
        <taxon>Sarcophilus</taxon>
    </lineage>
</organism>
<dbReference type="GO" id="GO:0051301">
    <property type="term" value="P:cell division"/>
    <property type="evidence" value="ECO:0007669"/>
    <property type="project" value="UniProtKB-KW"/>
</dbReference>
<dbReference type="Ensembl" id="ENSSHAT00000027368.1">
    <property type="protein sequence ID" value="ENSSHAP00000042548.1"/>
    <property type="gene ID" value="ENSSHAG00000026341.1"/>
</dbReference>
<dbReference type="GO" id="GO:0005694">
    <property type="term" value="C:chromosome"/>
    <property type="evidence" value="ECO:0007669"/>
    <property type="project" value="UniProtKB-SubCell"/>
</dbReference>
<sequence length="642" mass="68492">MTPPRPRASASSTFSPPPGAWALRVRTDGERSHTRRPRLLHHKPFLCVTSGLAGFSNVPRSSRPAAVSRRASGLRCRRDGAGAAPRPRESEGGVGRGALVSGRARGGGGGERGPRGWGRGCGGGFPPAPGPPVNHPPFPSSDPASPPLQAPALRRSQRKSGSEPNAPPQPSTPAPWKAFSLRKIGPRPPAEKRAPETPAKRSEPRTPEAPSSGVQKSIPAKRSAPQTPAERSAPQIPAKRSAPRTPAERSAPQTPVERSAPQIPAKRSAPRTPAERSAPQIPAKRSAPQTPVGRNAPQIPAKRSAPQTPAERNAPQTPAERSAPQTPVERSAPQIPAKRSAPRTPAERSAPQIPAKRSASQTPAEKSAPQTPVERIAPRTPRQRSTPQTQAEKSIPGTSIEKGAPSSRPKRSGPQILAERSVPQTPKAASPVARRAISVKKLAARTQESQSPASRGGRSATKRKGSLSAEVTLSEKENSPPLQENVSLHKDSSSLTAGPAPEVTPTVLGPLTPNVTRPQLMDARDLEMSRKVRRSYSRLDELGLGSTSTPNYQRRSFFGFERLLSGEELENVSPVVKEPKQPTVASSTEAWGPDSILPGIPMTKEKRRKRKVPEILKSELDEWAAAMNAQFEAAEKFDLLVE</sequence>
<dbReference type="GO" id="GO:0007080">
    <property type="term" value="P:mitotic metaphase chromosome alignment"/>
    <property type="evidence" value="ECO:0007669"/>
    <property type="project" value="TreeGrafter"/>
</dbReference>
<evidence type="ECO:0000256" key="2">
    <source>
        <dbReference type="ARBA" id="ARBA00004286"/>
    </source>
</evidence>
<feature type="compositionally biased region" description="Gly residues" evidence="9">
    <location>
        <begin position="104"/>
        <end position="125"/>
    </location>
</feature>
<protein>
    <recommendedName>
        <fullName evidence="14">Cell division cycle associated 5</fullName>
    </recommendedName>
</protein>
<feature type="compositionally biased region" description="Basic and acidic residues" evidence="9">
    <location>
        <begin position="189"/>
        <end position="206"/>
    </location>
</feature>
<evidence type="ECO:0000256" key="7">
    <source>
        <dbReference type="ARBA" id="ARBA00023306"/>
    </source>
</evidence>
<reference evidence="12" key="2">
    <citation type="submission" date="2025-08" db="UniProtKB">
        <authorList>
            <consortium name="Ensembl"/>
        </authorList>
    </citation>
    <scope>IDENTIFICATION</scope>
</reference>
<gene>
    <name evidence="12" type="primary">CDCA5</name>
</gene>
<accession>A0A7N4PVH9</accession>
<keyword evidence="3" id="KW-0158">Chromosome</keyword>
<feature type="compositionally biased region" description="Basic and acidic residues" evidence="9">
    <location>
        <begin position="76"/>
        <end position="91"/>
    </location>
</feature>
<keyword evidence="6" id="KW-0539">Nucleus</keyword>
<feature type="compositionally biased region" description="Pro residues" evidence="9">
    <location>
        <begin position="126"/>
        <end position="149"/>
    </location>
</feature>
<evidence type="ECO:0008006" key="14">
    <source>
        <dbReference type="Google" id="ProtNLM"/>
    </source>
</evidence>
<feature type="compositionally biased region" description="Low complexity" evidence="9">
    <location>
        <begin position="58"/>
        <end position="71"/>
    </location>
</feature>
<keyword evidence="4" id="KW-0132">Cell division</keyword>
<dbReference type="InterPro" id="IPR018605">
    <property type="entry name" value="Sororin"/>
</dbReference>
<dbReference type="Pfam" id="PF25220">
    <property type="entry name" value="Sororin_C"/>
    <property type="match status" value="1"/>
</dbReference>
<dbReference type="AlphaFoldDB" id="A0A7N4PVH9"/>
<proteinExistence type="inferred from homology"/>
<dbReference type="GO" id="GO:0007064">
    <property type="term" value="P:mitotic sister chromatid cohesion"/>
    <property type="evidence" value="ECO:0007669"/>
    <property type="project" value="TreeGrafter"/>
</dbReference>
<feature type="region of interest" description="Disordered" evidence="9">
    <location>
        <begin position="1"/>
        <end position="22"/>
    </location>
</feature>
<feature type="domain" description="Sororin-like middle region" evidence="10">
    <location>
        <begin position="477"/>
        <end position="582"/>
    </location>
</feature>
<feature type="region of interest" description="Disordered" evidence="9">
    <location>
        <begin position="574"/>
        <end position="610"/>
    </location>
</feature>
<dbReference type="InterPro" id="IPR057337">
    <property type="entry name" value="Sororin_C"/>
</dbReference>
<evidence type="ECO:0000313" key="12">
    <source>
        <dbReference type="Ensembl" id="ENSSHAP00000042548.1"/>
    </source>
</evidence>
<evidence type="ECO:0000256" key="3">
    <source>
        <dbReference type="ARBA" id="ARBA00022454"/>
    </source>
</evidence>
<evidence type="ECO:0000256" key="1">
    <source>
        <dbReference type="ARBA" id="ARBA00004123"/>
    </source>
</evidence>
<comment type="similarity">
    <text evidence="8">Belongs to the sororin family.</text>
</comment>
<evidence type="ECO:0000259" key="11">
    <source>
        <dbReference type="Pfam" id="PF25220"/>
    </source>
</evidence>
<evidence type="ECO:0000256" key="4">
    <source>
        <dbReference type="ARBA" id="ARBA00022618"/>
    </source>
</evidence>
<dbReference type="Pfam" id="PF09666">
    <property type="entry name" value="Sororin_middle"/>
    <property type="match status" value="1"/>
</dbReference>
<evidence type="ECO:0000256" key="9">
    <source>
        <dbReference type="SAM" id="MobiDB-lite"/>
    </source>
</evidence>
<keyword evidence="13" id="KW-1185">Reference proteome</keyword>
<dbReference type="GeneTree" id="ENSGT00390000010028"/>
<keyword evidence="7" id="KW-0131">Cell cycle</keyword>
<name>A0A7N4PVH9_SARHA</name>